<dbReference type="CDD" id="cd16964">
    <property type="entry name" value="YqgF"/>
    <property type="match status" value="1"/>
</dbReference>
<evidence type="ECO:0000256" key="1">
    <source>
        <dbReference type="ARBA" id="ARBA00022490"/>
    </source>
</evidence>
<dbReference type="InterPro" id="IPR005227">
    <property type="entry name" value="YqgF"/>
</dbReference>
<dbReference type="InterPro" id="IPR037027">
    <property type="entry name" value="YqgF/RNaseH-like_dom_sf"/>
</dbReference>
<dbReference type="InterPro" id="IPR012337">
    <property type="entry name" value="RNaseH-like_sf"/>
</dbReference>
<dbReference type="Gene3D" id="3.30.420.140">
    <property type="entry name" value="YqgF/RNase H-like domain"/>
    <property type="match status" value="1"/>
</dbReference>
<comment type="caution">
    <text evidence="7">The sequence shown here is derived from an EMBL/GenBank/DDBJ whole genome shotgun (WGS) entry which is preliminary data.</text>
</comment>
<dbReference type="GO" id="GO:0000967">
    <property type="term" value="P:rRNA 5'-end processing"/>
    <property type="evidence" value="ECO:0007669"/>
    <property type="project" value="UniProtKB-UniRule"/>
</dbReference>
<proteinExistence type="inferred from homology"/>
<name>A0A9W6MRH6_9HYPH</name>
<dbReference type="PANTHER" id="PTHR33317:SF4">
    <property type="entry name" value="POLYNUCLEOTIDYL TRANSFERASE, RIBONUCLEASE H-LIKE SUPERFAMILY PROTEIN"/>
    <property type="match status" value="1"/>
</dbReference>
<evidence type="ECO:0000256" key="5">
    <source>
        <dbReference type="HAMAP-Rule" id="MF_00651"/>
    </source>
</evidence>
<evidence type="ECO:0000256" key="4">
    <source>
        <dbReference type="ARBA" id="ARBA00022801"/>
    </source>
</evidence>
<dbReference type="InterPro" id="IPR006641">
    <property type="entry name" value="YqgF/RNaseH-like_dom"/>
</dbReference>
<dbReference type="SMART" id="SM00732">
    <property type="entry name" value="YqgFc"/>
    <property type="match status" value="1"/>
</dbReference>
<organism evidence="7 8">
    <name type="scientific">Methylopila capsulata</name>
    <dbReference type="NCBI Taxonomy" id="61654"/>
    <lineage>
        <taxon>Bacteria</taxon>
        <taxon>Pseudomonadati</taxon>
        <taxon>Pseudomonadota</taxon>
        <taxon>Alphaproteobacteria</taxon>
        <taxon>Hyphomicrobiales</taxon>
        <taxon>Methylopilaceae</taxon>
        <taxon>Methylopila</taxon>
    </lineage>
</organism>
<dbReference type="GO" id="GO:0016788">
    <property type="term" value="F:hydrolase activity, acting on ester bonds"/>
    <property type="evidence" value="ECO:0007669"/>
    <property type="project" value="UniProtKB-UniRule"/>
</dbReference>
<dbReference type="EMBL" id="BSFF01000002">
    <property type="protein sequence ID" value="GLK55169.1"/>
    <property type="molecule type" value="Genomic_DNA"/>
</dbReference>
<dbReference type="EC" id="3.1.-.-" evidence="5"/>
<comment type="similarity">
    <text evidence="5">Belongs to the YqgF HJR family.</text>
</comment>
<keyword evidence="4 5" id="KW-0378">Hydrolase</keyword>
<evidence type="ECO:0000313" key="7">
    <source>
        <dbReference type="EMBL" id="GLK55169.1"/>
    </source>
</evidence>
<reference evidence="7" key="1">
    <citation type="journal article" date="2014" name="Int. J. Syst. Evol. Microbiol.">
        <title>Complete genome sequence of Corynebacterium casei LMG S-19264T (=DSM 44701T), isolated from a smear-ripened cheese.</title>
        <authorList>
            <consortium name="US DOE Joint Genome Institute (JGI-PGF)"/>
            <person name="Walter F."/>
            <person name="Albersmeier A."/>
            <person name="Kalinowski J."/>
            <person name="Ruckert C."/>
        </authorList>
    </citation>
    <scope>NUCLEOTIDE SEQUENCE</scope>
    <source>
        <strain evidence="7">VKM B-1606</strain>
    </source>
</reference>
<evidence type="ECO:0000256" key="3">
    <source>
        <dbReference type="ARBA" id="ARBA00022722"/>
    </source>
</evidence>
<evidence type="ECO:0000256" key="2">
    <source>
        <dbReference type="ARBA" id="ARBA00022517"/>
    </source>
</evidence>
<evidence type="ECO:0000313" key="8">
    <source>
        <dbReference type="Proteomes" id="UP001143400"/>
    </source>
</evidence>
<feature type="domain" description="YqgF/RNase H-like" evidence="6">
    <location>
        <begin position="31"/>
        <end position="131"/>
    </location>
</feature>
<keyword evidence="3 5" id="KW-0540">Nuclease</keyword>
<dbReference type="Pfam" id="PF03652">
    <property type="entry name" value="RuvX"/>
    <property type="match status" value="1"/>
</dbReference>
<keyword evidence="1 5" id="KW-0963">Cytoplasm</keyword>
<dbReference type="GO" id="GO:0005829">
    <property type="term" value="C:cytosol"/>
    <property type="evidence" value="ECO:0007669"/>
    <property type="project" value="TreeGrafter"/>
</dbReference>
<dbReference type="Proteomes" id="UP001143400">
    <property type="component" value="Unassembled WGS sequence"/>
</dbReference>
<sequence>MAGAGPPCYAGPMSTIFPEFESFVAALPAEGSLFGLDLGTKTVGVAVSDPRRTIASPVETILRRKFTLDADRLLELAAGRKVVGFVLGLPVNMDGSEGPRCQATRAFARSLAGRTPLPISFWDERLSTAAVERMLISFDTSRKRRDEVVDKLAAAYILQGAIDRIGGIRRAAEDAAR</sequence>
<comment type="function">
    <text evidence="5">Could be a nuclease involved in processing of the 5'-end of pre-16S rRNA.</text>
</comment>
<dbReference type="SUPFAM" id="SSF53098">
    <property type="entry name" value="Ribonuclease H-like"/>
    <property type="match status" value="1"/>
</dbReference>
<protein>
    <recommendedName>
        <fullName evidence="5">Putative pre-16S rRNA nuclease</fullName>
        <ecNumber evidence="5">3.1.-.-</ecNumber>
    </recommendedName>
</protein>
<dbReference type="PANTHER" id="PTHR33317">
    <property type="entry name" value="POLYNUCLEOTIDYL TRANSFERASE, RIBONUCLEASE H-LIKE SUPERFAMILY PROTEIN"/>
    <property type="match status" value="1"/>
</dbReference>
<dbReference type="HAMAP" id="MF_00651">
    <property type="entry name" value="Nuclease_YqgF"/>
    <property type="match status" value="1"/>
</dbReference>
<reference evidence="7" key="2">
    <citation type="submission" date="2023-01" db="EMBL/GenBank/DDBJ databases">
        <authorList>
            <person name="Sun Q."/>
            <person name="Evtushenko L."/>
        </authorList>
    </citation>
    <scope>NUCLEOTIDE SEQUENCE</scope>
    <source>
        <strain evidence="7">VKM B-1606</strain>
    </source>
</reference>
<dbReference type="NCBIfam" id="TIGR00250">
    <property type="entry name" value="RNAse_H_YqgF"/>
    <property type="match status" value="1"/>
</dbReference>
<dbReference type="AlphaFoldDB" id="A0A9W6MRH6"/>
<keyword evidence="2 5" id="KW-0690">Ribosome biogenesis</keyword>
<dbReference type="GO" id="GO:0004518">
    <property type="term" value="F:nuclease activity"/>
    <property type="evidence" value="ECO:0007669"/>
    <property type="project" value="UniProtKB-KW"/>
</dbReference>
<gene>
    <name evidence="7" type="ORF">GCM10008170_11880</name>
</gene>
<comment type="subcellular location">
    <subcellularLocation>
        <location evidence="5">Cytoplasm</location>
    </subcellularLocation>
</comment>
<accession>A0A9W6MRH6</accession>
<evidence type="ECO:0000259" key="6">
    <source>
        <dbReference type="SMART" id="SM00732"/>
    </source>
</evidence>